<keyword evidence="1" id="KW-1133">Transmembrane helix</keyword>
<dbReference type="RefSeq" id="WP_037335517.1">
    <property type="nucleotide sequence ID" value="NZ_APNK01000006.1"/>
</dbReference>
<dbReference type="EMBL" id="APNK01000006">
    <property type="protein sequence ID" value="KEZ78118.1"/>
    <property type="molecule type" value="Genomic_DNA"/>
</dbReference>
<protein>
    <recommendedName>
        <fullName evidence="4">Transmembrane protein</fullName>
    </recommendedName>
</protein>
<dbReference type="AlphaFoldDB" id="A0A084IN34"/>
<reference evidence="2 3" key="1">
    <citation type="submission" date="2013-03" db="EMBL/GenBank/DDBJ databases">
        <title>Salinisphaera hydrothermalis C41B8 Genome Sequencing.</title>
        <authorList>
            <person name="Li C."/>
            <person name="Lai Q."/>
            <person name="Shao Z."/>
        </authorList>
    </citation>
    <scope>NUCLEOTIDE SEQUENCE [LARGE SCALE GENOMIC DNA]</scope>
    <source>
        <strain evidence="2 3">C41B8</strain>
    </source>
</reference>
<evidence type="ECO:0008006" key="4">
    <source>
        <dbReference type="Google" id="ProtNLM"/>
    </source>
</evidence>
<sequence length="141" mass="15015">MFAFIKAFVAGLIAIVVFNQGALWLIDRAGFAQVATWSTQGLMHTDVPVIAWQALWGGLWGLVIWLLIRRAEAAGYYVGAIILGAVLLTGVALAVTPWLGMGLFGVLLVGYSMNAIGVALAANAAYGLGFALLMRLFHPPR</sequence>
<keyword evidence="1" id="KW-0812">Transmembrane</keyword>
<gene>
    <name evidence="2" type="ORF">C41B8_06022</name>
</gene>
<dbReference type="STRING" id="1304275.C41B8_06022"/>
<evidence type="ECO:0000256" key="1">
    <source>
        <dbReference type="SAM" id="Phobius"/>
    </source>
</evidence>
<organism evidence="2 3">
    <name type="scientific">Salinisphaera hydrothermalis (strain C41B8)</name>
    <dbReference type="NCBI Taxonomy" id="1304275"/>
    <lineage>
        <taxon>Bacteria</taxon>
        <taxon>Pseudomonadati</taxon>
        <taxon>Pseudomonadota</taxon>
        <taxon>Gammaproteobacteria</taxon>
        <taxon>Salinisphaerales</taxon>
        <taxon>Salinisphaeraceae</taxon>
        <taxon>Salinisphaera</taxon>
    </lineage>
</organism>
<feature type="transmembrane region" description="Helical" evidence="1">
    <location>
        <begin position="115"/>
        <end position="137"/>
    </location>
</feature>
<name>A0A084IN34_SALHC</name>
<comment type="caution">
    <text evidence="2">The sequence shown here is derived from an EMBL/GenBank/DDBJ whole genome shotgun (WGS) entry which is preliminary data.</text>
</comment>
<feature type="transmembrane region" description="Helical" evidence="1">
    <location>
        <begin position="49"/>
        <end position="68"/>
    </location>
</feature>
<dbReference type="Proteomes" id="UP000028302">
    <property type="component" value="Unassembled WGS sequence"/>
</dbReference>
<evidence type="ECO:0000313" key="3">
    <source>
        <dbReference type="Proteomes" id="UP000028302"/>
    </source>
</evidence>
<proteinExistence type="predicted"/>
<feature type="transmembrane region" description="Helical" evidence="1">
    <location>
        <begin position="75"/>
        <end position="95"/>
    </location>
</feature>
<evidence type="ECO:0000313" key="2">
    <source>
        <dbReference type="EMBL" id="KEZ78118.1"/>
    </source>
</evidence>
<keyword evidence="3" id="KW-1185">Reference proteome</keyword>
<keyword evidence="1" id="KW-0472">Membrane</keyword>
<dbReference type="OrthoDB" id="7062791at2"/>
<accession>A0A084IN34</accession>